<evidence type="ECO:0000313" key="5">
    <source>
        <dbReference type="EMBL" id="TCS68716.1"/>
    </source>
</evidence>
<dbReference type="InterPro" id="IPR023582">
    <property type="entry name" value="Impact"/>
</dbReference>
<evidence type="ECO:0000313" key="7">
    <source>
        <dbReference type="Proteomes" id="UP000702954"/>
    </source>
</evidence>
<dbReference type="Pfam" id="PF01205">
    <property type="entry name" value="Impact_N"/>
    <property type="match status" value="1"/>
</dbReference>
<reference evidence="5 6" key="2">
    <citation type="submission" date="2019-03" db="EMBL/GenBank/DDBJ databases">
        <title>Genomic Encyclopedia of Type Strains, Phase IV (KMG-IV): sequencing the most valuable type-strain genomes for metagenomic binning, comparative biology and taxonomic classification.</title>
        <authorList>
            <person name="Goeker M."/>
        </authorList>
    </citation>
    <scope>NUCLEOTIDE SEQUENCE [LARGE SCALE GENOMIC DNA]</scope>
    <source>
        <strain evidence="5 6">DSM 103426</strain>
    </source>
</reference>
<dbReference type="InterPro" id="IPR001498">
    <property type="entry name" value="Impact_N"/>
</dbReference>
<dbReference type="Gene3D" id="3.30.70.240">
    <property type="match status" value="1"/>
</dbReference>
<dbReference type="InterPro" id="IPR015796">
    <property type="entry name" value="Impact_YigZ-like"/>
</dbReference>
<evidence type="ECO:0000313" key="6">
    <source>
        <dbReference type="Proteomes" id="UP000294613"/>
    </source>
</evidence>
<reference evidence="4 7" key="1">
    <citation type="journal article" date="2018" name="Int. J. Syst. Evol. Microbiol.">
        <title>Draft Genome Sequence of Faecalimonas umbilicata JCM 30896T, an Acetate-Producing Bacterium Isolated from Human Feces.</title>
        <authorList>
            <person name="Sakamoto M."/>
            <person name="Ikeyama N."/>
            <person name="Yuki M."/>
            <person name="Ohkuma M."/>
        </authorList>
    </citation>
    <scope>NUCLEOTIDE SEQUENCE [LARGE SCALE GENOMIC DNA]</scope>
    <source>
        <strain evidence="4 7">EGH7</strain>
    </source>
</reference>
<dbReference type="InterPro" id="IPR015269">
    <property type="entry name" value="UPF0029_Impact_C"/>
</dbReference>
<sequence length="219" mass="24217">MLSKFHTVYEGGEAEIIEKKSRFIATVLPVTCEEEALEFIESMKKKYWNATHNCYAYVIGERFETQRCSDDGEPQGTAGKPMLDVLLGEEIHNTAVVVTRYFGGTLLGTGGLVRAYSGAVKAGLEASKIITKNWGIKLEIQTDYTGLGKIQYILGQRGITVLDSVYAENVMLIALIPEEMNQEVIAEITEGTNGQAKMTQKESCYFGTVDGEMKVFDTE</sequence>
<dbReference type="AlphaFoldDB" id="A0A4R3JT16"/>
<dbReference type="GO" id="GO:0005737">
    <property type="term" value="C:cytoplasm"/>
    <property type="evidence" value="ECO:0007669"/>
    <property type="project" value="TreeGrafter"/>
</dbReference>
<dbReference type="GO" id="GO:0006446">
    <property type="term" value="P:regulation of translational initiation"/>
    <property type="evidence" value="ECO:0007669"/>
    <property type="project" value="TreeGrafter"/>
</dbReference>
<dbReference type="RefSeq" id="WP_009263001.1">
    <property type="nucleotide sequence ID" value="NZ_BHEO01000008.1"/>
</dbReference>
<dbReference type="PANTHER" id="PTHR16301">
    <property type="entry name" value="IMPACT-RELATED"/>
    <property type="match status" value="1"/>
</dbReference>
<keyword evidence="7" id="KW-1185">Reference proteome</keyword>
<comment type="caution">
    <text evidence="5">The sequence shown here is derived from an EMBL/GenBank/DDBJ whole genome shotgun (WGS) entry which is preliminary data.</text>
</comment>
<proteinExistence type="inferred from homology"/>
<name>A0A4R3JT16_9FIRM</name>
<protein>
    <submittedName>
        <fullName evidence="4 5">YigZ family protein</fullName>
    </submittedName>
</protein>
<dbReference type="InterPro" id="IPR020569">
    <property type="entry name" value="UPF0029_Impact_CS"/>
</dbReference>
<evidence type="ECO:0000259" key="3">
    <source>
        <dbReference type="Pfam" id="PF09186"/>
    </source>
</evidence>
<gene>
    <name evidence="5" type="ORF">EDD74_107107</name>
    <name evidence="4" type="ORF">FAEUMB_16010</name>
</gene>
<dbReference type="EMBL" id="SLZV01000007">
    <property type="protein sequence ID" value="TCS68716.1"/>
    <property type="molecule type" value="Genomic_DNA"/>
</dbReference>
<accession>A0A4R3JT16</accession>
<evidence type="ECO:0000256" key="1">
    <source>
        <dbReference type="ARBA" id="ARBA00007665"/>
    </source>
</evidence>
<dbReference type="Gene3D" id="3.30.230.30">
    <property type="entry name" value="Impact, N-terminal domain"/>
    <property type="match status" value="1"/>
</dbReference>
<dbReference type="PANTHER" id="PTHR16301:SF20">
    <property type="entry name" value="IMPACT FAMILY MEMBER YIGZ"/>
    <property type="match status" value="1"/>
</dbReference>
<organism evidence="5 6">
    <name type="scientific">Faecalimonas umbilicata</name>
    <dbReference type="NCBI Taxonomy" id="1912855"/>
    <lineage>
        <taxon>Bacteria</taxon>
        <taxon>Bacillati</taxon>
        <taxon>Bacillota</taxon>
        <taxon>Clostridia</taxon>
        <taxon>Lachnospirales</taxon>
        <taxon>Lachnospiraceae</taxon>
        <taxon>Faecalimonas</taxon>
    </lineage>
</organism>
<dbReference type="Proteomes" id="UP000294613">
    <property type="component" value="Unassembled WGS sequence"/>
</dbReference>
<evidence type="ECO:0000259" key="2">
    <source>
        <dbReference type="Pfam" id="PF01205"/>
    </source>
</evidence>
<dbReference type="InterPro" id="IPR020568">
    <property type="entry name" value="Ribosomal_Su5_D2-typ_SF"/>
</dbReference>
<dbReference type="EMBL" id="BHEO01000008">
    <property type="protein sequence ID" value="GBU05060.1"/>
    <property type="molecule type" value="Genomic_DNA"/>
</dbReference>
<dbReference type="Proteomes" id="UP000702954">
    <property type="component" value="Unassembled WGS sequence"/>
</dbReference>
<dbReference type="InterPro" id="IPR035647">
    <property type="entry name" value="EFG_III/V"/>
</dbReference>
<dbReference type="NCBIfam" id="TIGR00257">
    <property type="entry name" value="IMPACT_YIGZ"/>
    <property type="match status" value="1"/>
</dbReference>
<evidence type="ECO:0000313" key="4">
    <source>
        <dbReference type="EMBL" id="GBU05060.1"/>
    </source>
</evidence>
<feature type="domain" description="Impact N-terminal" evidence="2">
    <location>
        <begin position="19"/>
        <end position="122"/>
    </location>
</feature>
<dbReference type="Pfam" id="PF09186">
    <property type="entry name" value="DUF1949"/>
    <property type="match status" value="1"/>
</dbReference>
<dbReference type="SUPFAM" id="SSF54980">
    <property type="entry name" value="EF-G C-terminal domain-like"/>
    <property type="match status" value="1"/>
</dbReference>
<dbReference type="SUPFAM" id="SSF54211">
    <property type="entry name" value="Ribosomal protein S5 domain 2-like"/>
    <property type="match status" value="1"/>
</dbReference>
<feature type="domain" description="UPF0029" evidence="3">
    <location>
        <begin position="140"/>
        <end position="195"/>
    </location>
</feature>
<dbReference type="PROSITE" id="PS00910">
    <property type="entry name" value="UPF0029"/>
    <property type="match status" value="1"/>
</dbReference>
<dbReference type="InterPro" id="IPR036956">
    <property type="entry name" value="Impact_N_sf"/>
</dbReference>
<comment type="similarity">
    <text evidence="1">Belongs to the IMPACT family.</text>
</comment>